<protein>
    <submittedName>
        <fullName evidence="2">Uncharacterized protein</fullName>
    </submittedName>
</protein>
<reference evidence="2" key="2">
    <citation type="journal article" date="2015" name="Data Brief">
        <title>Shoot transcriptome of the giant reed, Arundo donax.</title>
        <authorList>
            <person name="Barrero R.A."/>
            <person name="Guerrero F.D."/>
            <person name="Moolhuijzen P."/>
            <person name="Goolsby J.A."/>
            <person name="Tidwell J."/>
            <person name="Bellgard S.E."/>
            <person name="Bellgard M.I."/>
        </authorList>
    </citation>
    <scope>NUCLEOTIDE SEQUENCE</scope>
    <source>
        <tissue evidence="2">Shoot tissue taken approximately 20 cm above the soil surface</tissue>
    </source>
</reference>
<evidence type="ECO:0000313" key="2">
    <source>
        <dbReference type="EMBL" id="JAD87461.1"/>
    </source>
</evidence>
<evidence type="ECO:0000256" key="1">
    <source>
        <dbReference type="SAM" id="MobiDB-lite"/>
    </source>
</evidence>
<proteinExistence type="predicted"/>
<sequence length="159" mass="17684">MAGGPRRLRNLNLEEEVDAEPIQEGHENVENGDDDNLQGPPDIDGLLACLPSHHPRSPIKIIWPNGDVRQVLGDFRVSNLLELEGGKVILGTNENGVPNERAASILGQHLGQIAEKPSLAPLHIQRWDNALFKTHKEQIIKDVKEKFAFPCQTIQLTRD</sequence>
<name>A0A0A9DI28_ARUDO</name>
<feature type="region of interest" description="Disordered" evidence="1">
    <location>
        <begin position="1"/>
        <end position="37"/>
    </location>
</feature>
<reference evidence="2" key="1">
    <citation type="submission" date="2014-09" db="EMBL/GenBank/DDBJ databases">
        <authorList>
            <person name="Magalhaes I.L.F."/>
            <person name="Oliveira U."/>
            <person name="Santos F.R."/>
            <person name="Vidigal T.H.D.A."/>
            <person name="Brescovit A.D."/>
            <person name="Santos A.J."/>
        </authorList>
    </citation>
    <scope>NUCLEOTIDE SEQUENCE</scope>
    <source>
        <tissue evidence="2">Shoot tissue taken approximately 20 cm above the soil surface</tissue>
    </source>
</reference>
<dbReference type="EMBL" id="GBRH01210434">
    <property type="protein sequence ID" value="JAD87461.1"/>
    <property type="molecule type" value="Transcribed_RNA"/>
</dbReference>
<accession>A0A0A9DI28</accession>
<dbReference type="AlphaFoldDB" id="A0A0A9DI28"/>
<organism evidence="2">
    <name type="scientific">Arundo donax</name>
    <name type="common">Giant reed</name>
    <name type="synonym">Donax arundinaceus</name>
    <dbReference type="NCBI Taxonomy" id="35708"/>
    <lineage>
        <taxon>Eukaryota</taxon>
        <taxon>Viridiplantae</taxon>
        <taxon>Streptophyta</taxon>
        <taxon>Embryophyta</taxon>
        <taxon>Tracheophyta</taxon>
        <taxon>Spermatophyta</taxon>
        <taxon>Magnoliopsida</taxon>
        <taxon>Liliopsida</taxon>
        <taxon>Poales</taxon>
        <taxon>Poaceae</taxon>
        <taxon>PACMAD clade</taxon>
        <taxon>Arundinoideae</taxon>
        <taxon>Arundineae</taxon>
        <taxon>Arundo</taxon>
    </lineage>
</organism>